<keyword evidence="1" id="KW-0472">Membrane</keyword>
<dbReference type="InterPro" id="IPR038731">
    <property type="entry name" value="RgtA/B/C-like"/>
</dbReference>
<evidence type="ECO:0000259" key="2">
    <source>
        <dbReference type="Pfam" id="PF13231"/>
    </source>
</evidence>
<dbReference type="Proteomes" id="UP000034893">
    <property type="component" value="Unassembled WGS sequence"/>
</dbReference>
<feature type="transmembrane region" description="Helical" evidence="1">
    <location>
        <begin position="151"/>
        <end position="175"/>
    </location>
</feature>
<reference evidence="3 4" key="1">
    <citation type="journal article" date="2015" name="Nature">
        <title>rRNA introns, odd ribosomes, and small enigmatic genomes across a large radiation of phyla.</title>
        <authorList>
            <person name="Brown C.T."/>
            <person name="Hug L.A."/>
            <person name="Thomas B.C."/>
            <person name="Sharon I."/>
            <person name="Castelle C.J."/>
            <person name="Singh A."/>
            <person name="Wilkins M.J."/>
            <person name="Williams K.H."/>
            <person name="Banfield J.F."/>
        </authorList>
    </citation>
    <scope>NUCLEOTIDE SEQUENCE [LARGE SCALE GENOMIC DNA]</scope>
</reference>
<feature type="transmembrane region" description="Helical" evidence="1">
    <location>
        <begin position="99"/>
        <end position="116"/>
    </location>
</feature>
<organism evidence="3 4">
    <name type="scientific">Candidatus Curtissbacteria bacterium GW2011_GWC2_38_9</name>
    <dbReference type="NCBI Taxonomy" id="1618414"/>
    <lineage>
        <taxon>Bacteria</taxon>
        <taxon>Candidatus Curtissiibacteriota</taxon>
    </lineage>
</organism>
<name>A0A0G0PLH9_9BACT</name>
<keyword evidence="1" id="KW-0812">Transmembrane</keyword>
<keyword evidence="1" id="KW-1133">Transmembrane helix</keyword>
<evidence type="ECO:0000256" key="1">
    <source>
        <dbReference type="SAM" id="Phobius"/>
    </source>
</evidence>
<feature type="transmembrane region" description="Helical" evidence="1">
    <location>
        <begin position="315"/>
        <end position="336"/>
    </location>
</feature>
<feature type="transmembrane region" description="Helical" evidence="1">
    <location>
        <begin position="195"/>
        <end position="214"/>
    </location>
</feature>
<evidence type="ECO:0000313" key="3">
    <source>
        <dbReference type="EMBL" id="KKQ90136.1"/>
    </source>
</evidence>
<gene>
    <name evidence="3" type="ORF">UT12_C0001G0004</name>
</gene>
<feature type="transmembrane region" description="Helical" evidence="1">
    <location>
        <begin position="270"/>
        <end position="287"/>
    </location>
</feature>
<dbReference type="Pfam" id="PF13231">
    <property type="entry name" value="PMT_2"/>
    <property type="match status" value="1"/>
</dbReference>
<protein>
    <recommendedName>
        <fullName evidence="2">Glycosyltransferase RgtA/B/C/D-like domain-containing protein</fullName>
    </recommendedName>
</protein>
<feature type="transmembrane region" description="Helical" evidence="1">
    <location>
        <begin position="73"/>
        <end position="92"/>
    </location>
</feature>
<dbReference type="EMBL" id="LBVP01000001">
    <property type="protein sequence ID" value="KKQ90136.1"/>
    <property type="molecule type" value="Genomic_DNA"/>
</dbReference>
<comment type="caution">
    <text evidence="3">The sequence shown here is derived from an EMBL/GenBank/DDBJ whole genome shotgun (WGS) entry which is preliminary data.</text>
</comment>
<feature type="transmembrane region" description="Helical" evidence="1">
    <location>
        <begin position="247"/>
        <end position="263"/>
    </location>
</feature>
<proteinExistence type="predicted"/>
<sequence>MIRSWLLISLILLVHLVLLLNTRFTLWPEMVVYPYLVNKGFFLYKEIINPYPPILTFFLTIFAKIVGYHPVPYQILTWIFILTIDLSIFYIAKKIFKKLHSALASLLFFMILSIPFGVNGLWFDLVQTSFILFATYYFYQYLQKPKQIDTLLLPFFSLTIAFFIKQQAIWLILWFTIVLFLKFRTRIFDIFLKNFYLFAPFIFLFLIQILTFWQKGTLFDFIYWTIYFPFFKASTMPGYILLPTLRQILPIAALFLLFTPAFFKTKFETNFLISTAFVSLFFAYPRFDYFHLIPSLALISVMFGENLKNLSTSNFPARIVFVFSLFFLVFFTGRYLTRNWHQDVRFFEKDVMQAAAFLAKITSSSEPIYIQNGPDQILPLANRLPVKPWADEFPWYLETKNVQTKILAGIIAQDPKFVIFKPYDTGPKYELGVYRPQKLADYLDEKYQNLTQISDTLWLKTKK</sequence>
<feature type="transmembrane region" description="Helical" evidence="1">
    <location>
        <begin position="6"/>
        <end position="26"/>
    </location>
</feature>
<evidence type="ECO:0000313" key="4">
    <source>
        <dbReference type="Proteomes" id="UP000034893"/>
    </source>
</evidence>
<feature type="domain" description="Glycosyltransferase RgtA/B/C/D-like" evidence="2">
    <location>
        <begin position="52"/>
        <end position="207"/>
    </location>
</feature>
<dbReference type="AlphaFoldDB" id="A0A0G0PLH9"/>
<accession>A0A0G0PLH9</accession>